<dbReference type="InterPro" id="IPR041469">
    <property type="entry name" value="Subtilisin-like_FN3"/>
</dbReference>
<keyword evidence="7" id="KW-0325">Glycoprotein</keyword>
<evidence type="ECO:0000259" key="9">
    <source>
        <dbReference type="Pfam" id="PF00082"/>
    </source>
</evidence>
<evidence type="ECO:0000256" key="7">
    <source>
        <dbReference type="ARBA" id="ARBA00023180"/>
    </source>
</evidence>
<dbReference type="GO" id="GO:0004252">
    <property type="term" value="F:serine-type endopeptidase activity"/>
    <property type="evidence" value="ECO:0007669"/>
    <property type="project" value="InterPro"/>
</dbReference>
<evidence type="ECO:0008006" key="13">
    <source>
        <dbReference type="Google" id="ProtNLM"/>
    </source>
</evidence>
<comment type="subcellular location">
    <subcellularLocation>
        <location evidence="1">Secreted</location>
    </subcellularLocation>
</comment>
<feature type="domain" description="Peptidase S8/S53" evidence="9">
    <location>
        <begin position="1"/>
        <end position="91"/>
    </location>
</feature>
<keyword evidence="3" id="KW-0645">Protease</keyword>
<dbReference type="AlphaFoldDB" id="A0A2Z6N3X9"/>
<accession>A0A2Z6N3X9</accession>
<keyword evidence="4" id="KW-0732">Signal</keyword>
<dbReference type="PROSITE" id="PS00138">
    <property type="entry name" value="SUBTILASE_SER"/>
    <property type="match status" value="1"/>
</dbReference>
<evidence type="ECO:0000256" key="3">
    <source>
        <dbReference type="ARBA" id="ARBA00022670"/>
    </source>
</evidence>
<dbReference type="PANTHER" id="PTHR10795">
    <property type="entry name" value="PROPROTEIN CONVERTASE SUBTILISIN/KEXIN"/>
    <property type="match status" value="1"/>
</dbReference>
<evidence type="ECO:0000256" key="2">
    <source>
        <dbReference type="ARBA" id="ARBA00011073"/>
    </source>
</evidence>
<dbReference type="Gene3D" id="2.60.40.2310">
    <property type="match status" value="1"/>
</dbReference>
<reference evidence="12" key="1">
    <citation type="journal article" date="2017" name="Front. Plant Sci.">
        <title>Climate Clever Clovers: New Paradigm to Reduce the Environmental Footprint of Ruminants by Breeding Low Methanogenic Forages Utilizing Haplotype Variation.</title>
        <authorList>
            <person name="Kaur P."/>
            <person name="Appels R."/>
            <person name="Bayer P.E."/>
            <person name="Keeble-Gagnere G."/>
            <person name="Wang J."/>
            <person name="Hirakawa H."/>
            <person name="Shirasawa K."/>
            <person name="Vercoe P."/>
            <person name="Stefanova K."/>
            <person name="Durmic Z."/>
            <person name="Nichols P."/>
            <person name="Revell C."/>
            <person name="Isobe S.N."/>
            <person name="Edwards D."/>
            <person name="Erskine W."/>
        </authorList>
    </citation>
    <scope>NUCLEOTIDE SEQUENCE [LARGE SCALE GENOMIC DNA]</scope>
    <source>
        <strain evidence="12">cv. Daliak</strain>
    </source>
</reference>
<protein>
    <recommendedName>
        <fullName evidence="13">Subtilisin-like protease fibronectin type-III domain-containing protein</fullName>
    </recommendedName>
</protein>
<proteinExistence type="inferred from homology"/>
<dbReference type="InterPro" id="IPR036852">
    <property type="entry name" value="Peptidase_S8/S53_dom_sf"/>
</dbReference>
<dbReference type="Pfam" id="PF00082">
    <property type="entry name" value="Peptidase_S8"/>
    <property type="match status" value="1"/>
</dbReference>
<dbReference type="GO" id="GO:0006508">
    <property type="term" value="P:proteolysis"/>
    <property type="evidence" value="ECO:0007669"/>
    <property type="project" value="UniProtKB-KW"/>
</dbReference>
<comment type="caution">
    <text evidence="8">Lacks conserved residue(s) required for the propagation of feature annotation.</text>
</comment>
<keyword evidence="12" id="KW-1185">Reference proteome</keyword>
<evidence type="ECO:0000313" key="12">
    <source>
        <dbReference type="Proteomes" id="UP000242715"/>
    </source>
</evidence>
<keyword evidence="6" id="KW-0720">Serine protease</keyword>
<dbReference type="InterPro" id="IPR045051">
    <property type="entry name" value="SBT"/>
</dbReference>
<dbReference type="OrthoDB" id="4803627at2759"/>
<evidence type="ECO:0000259" key="10">
    <source>
        <dbReference type="Pfam" id="PF17766"/>
    </source>
</evidence>
<gene>
    <name evidence="11" type="ORF">TSUD_355260</name>
</gene>
<dbReference type="InterPro" id="IPR000209">
    <property type="entry name" value="Peptidase_S8/S53_dom"/>
</dbReference>
<evidence type="ECO:0000256" key="5">
    <source>
        <dbReference type="ARBA" id="ARBA00022801"/>
    </source>
</evidence>
<evidence type="ECO:0000256" key="8">
    <source>
        <dbReference type="PROSITE-ProRule" id="PRU01240"/>
    </source>
</evidence>
<dbReference type="Proteomes" id="UP000242715">
    <property type="component" value="Unassembled WGS sequence"/>
</dbReference>
<dbReference type="InterPro" id="IPR023828">
    <property type="entry name" value="Peptidase_S8_Ser-AS"/>
</dbReference>
<feature type="domain" description="Subtilisin-like protease fibronectin type-III" evidence="10">
    <location>
        <begin position="149"/>
        <end position="249"/>
    </location>
</feature>
<dbReference type="EMBL" id="DF973435">
    <property type="protein sequence ID" value="GAU30800.1"/>
    <property type="molecule type" value="Genomic_DNA"/>
</dbReference>
<dbReference type="Pfam" id="PF17766">
    <property type="entry name" value="fn3_6"/>
    <property type="match status" value="1"/>
</dbReference>
<keyword evidence="5" id="KW-0378">Hydrolase</keyword>
<evidence type="ECO:0000256" key="4">
    <source>
        <dbReference type="ARBA" id="ARBA00022729"/>
    </source>
</evidence>
<comment type="similarity">
    <text evidence="2 8">Belongs to the peptidase S8 family.</text>
</comment>
<evidence type="ECO:0000313" key="11">
    <source>
        <dbReference type="EMBL" id="GAU30800.1"/>
    </source>
</evidence>
<dbReference type="GO" id="GO:0005576">
    <property type="term" value="C:extracellular region"/>
    <property type="evidence" value="ECO:0007669"/>
    <property type="project" value="UniProtKB-SubCell"/>
</dbReference>
<sequence>MKPDISAPGVNILAAYSPLGLPSIDFDDKRKFKYNLLSGTSMACPHIAAVVAYVRSFHPDWSPAAIKSAIMTTAKPVLGTYDDLAGEFAYGSGNINPQQAIHPGLVYDITKEDYVQMLCNYGYDAEKIKQISGDNSSCHGAPQRSLLKDINYPAMVIPVVSDNKHFEAKIHRIVTNVGFPNSTYKATLIHQNPKIKIEVQPKLLTFRSLHEKQSFVVTIIGREILNQTVFSSSLIWSDGTHKVKSPIIVQILPQ</sequence>
<name>A0A2Z6N3X9_TRISU</name>
<organism evidence="11 12">
    <name type="scientific">Trifolium subterraneum</name>
    <name type="common">Subterranean clover</name>
    <dbReference type="NCBI Taxonomy" id="3900"/>
    <lineage>
        <taxon>Eukaryota</taxon>
        <taxon>Viridiplantae</taxon>
        <taxon>Streptophyta</taxon>
        <taxon>Embryophyta</taxon>
        <taxon>Tracheophyta</taxon>
        <taxon>Spermatophyta</taxon>
        <taxon>Magnoliopsida</taxon>
        <taxon>eudicotyledons</taxon>
        <taxon>Gunneridae</taxon>
        <taxon>Pentapetalae</taxon>
        <taxon>rosids</taxon>
        <taxon>fabids</taxon>
        <taxon>Fabales</taxon>
        <taxon>Fabaceae</taxon>
        <taxon>Papilionoideae</taxon>
        <taxon>50 kb inversion clade</taxon>
        <taxon>NPAAA clade</taxon>
        <taxon>Hologalegina</taxon>
        <taxon>IRL clade</taxon>
        <taxon>Trifolieae</taxon>
        <taxon>Trifolium</taxon>
    </lineage>
</organism>
<evidence type="ECO:0000256" key="1">
    <source>
        <dbReference type="ARBA" id="ARBA00004613"/>
    </source>
</evidence>
<dbReference type="Gene3D" id="3.40.50.200">
    <property type="entry name" value="Peptidase S8/S53 domain"/>
    <property type="match status" value="1"/>
</dbReference>
<dbReference type="PROSITE" id="PS51892">
    <property type="entry name" value="SUBTILASE"/>
    <property type="match status" value="1"/>
</dbReference>
<evidence type="ECO:0000256" key="6">
    <source>
        <dbReference type="ARBA" id="ARBA00022825"/>
    </source>
</evidence>
<dbReference type="SUPFAM" id="SSF52743">
    <property type="entry name" value="Subtilisin-like"/>
    <property type="match status" value="1"/>
</dbReference>